<evidence type="ECO:0000313" key="3">
    <source>
        <dbReference type="Proteomes" id="UP000095751"/>
    </source>
</evidence>
<feature type="signal peptide" evidence="1">
    <location>
        <begin position="1"/>
        <end position="25"/>
    </location>
</feature>
<evidence type="ECO:0000313" key="2">
    <source>
        <dbReference type="EMBL" id="OEU19930.1"/>
    </source>
</evidence>
<dbReference type="EMBL" id="KV784355">
    <property type="protein sequence ID" value="OEU19930.1"/>
    <property type="molecule type" value="Genomic_DNA"/>
</dbReference>
<name>A0A1E7FP35_9STRA</name>
<keyword evidence="1" id="KW-0732">Signal</keyword>
<organism evidence="2 3">
    <name type="scientific">Fragilariopsis cylindrus CCMP1102</name>
    <dbReference type="NCBI Taxonomy" id="635003"/>
    <lineage>
        <taxon>Eukaryota</taxon>
        <taxon>Sar</taxon>
        <taxon>Stramenopiles</taxon>
        <taxon>Ochrophyta</taxon>
        <taxon>Bacillariophyta</taxon>
        <taxon>Bacillariophyceae</taxon>
        <taxon>Bacillariophycidae</taxon>
        <taxon>Bacillariales</taxon>
        <taxon>Bacillariaceae</taxon>
        <taxon>Fragilariopsis</taxon>
    </lineage>
</organism>
<dbReference type="KEGG" id="fcy:FRACYDRAFT_268127"/>
<reference evidence="2 3" key="1">
    <citation type="submission" date="2016-09" db="EMBL/GenBank/DDBJ databases">
        <title>Extensive genetic diversity and differential bi-allelic expression allows diatom success in the polar Southern Ocean.</title>
        <authorList>
            <consortium name="DOE Joint Genome Institute"/>
            <person name="Mock T."/>
            <person name="Otillar R.P."/>
            <person name="Strauss J."/>
            <person name="Dupont C."/>
            <person name="Frickenhaus S."/>
            <person name="Maumus F."/>
            <person name="Mcmullan M."/>
            <person name="Sanges R."/>
            <person name="Schmutz J."/>
            <person name="Toseland A."/>
            <person name="Valas R."/>
            <person name="Veluchamy A."/>
            <person name="Ward B.J."/>
            <person name="Allen A."/>
            <person name="Barry K."/>
            <person name="Falciatore A."/>
            <person name="Ferrante M."/>
            <person name="Fortunato A.E."/>
            <person name="Gloeckner G."/>
            <person name="Gruber A."/>
            <person name="Hipkin R."/>
            <person name="Janech M."/>
            <person name="Kroth P."/>
            <person name="Leese F."/>
            <person name="Lindquist E."/>
            <person name="Lyon B.R."/>
            <person name="Martin J."/>
            <person name="Mayer C."/>
            <person name="Parker M."/>
            <person name="Quesneville H."/>
            <person name="Raymond J."/>
            <person name="Uhlig C."/>
            <person name="Valentin K.U."/>
            <person name="Worden A.Z."/>
            <person name="Armbrust E.V."/>
            <person name="Bowler C."/>
            <person name="Green B."/>
            <person name="Moulton V."/>
            <person name="Van Oosterhout C."/>
            <person name="Grigoriev I."/>
        </authorList>
    </citation>
    <scope>NUCLEOTIDE SEQUENCE [LARGE SCALE GENOMIC DNA]</scope>
    <source>
        <strain evidence="2 3">CCMP1102</strain>
    </source>
</reference>
<proteinExistence type="predicted"/>
<protein>
    <recommendedName>
        <fullName evidence="4">Secreted protein</fullName>
    </recommendedName>
</protein>
<evidence type="ECO:0000256" key="1">
    <source>
        <dbReference type="SAM" id="SignalP"/>
    </source>
</evidence>
<keyword evidence="3" id="KW-1185">Reference proteome</keyword>
<dbReference type="Proteomes" id="UP000095751">
    <property type="component" value="Unassembled WGS sequence"/>
</dbReference>
<dbReference type="AlphaFoldDB" id="A0A1E7FP35"/>
<accession>A0A1E7FP35</accession>
<evidence type="ECO:0008006" key="4">
    <source>
        <dbReference type="Google" id="ProtNLM"/>
    </source>
</evidence>
<dbReference type="InParanoid" id="A0A1E7FP35"/>
<gene>
    <name evidence="2" type="ORF">FRACYDRAFT_268127</name>
</gene>
<feature type="chain" id="PRO_5009193363" description="Secreted protein" evidence="1">
    <location>
        <begin position="26"/>
        <end position="68"/>
    </location>
</feature>
<sequence>MIHPRTCTVASCLAILVRYLPGTNGLHYCYNLIPPCWTDIINFFRSLFNSANSMRIQCKFNANSMQIQ</sequence>